<keyword evidence="2" id="KW-1185">Reference proteome</keyword>
<comment type="caution">
    <text evidence="1">The sequence shown here is derived from an EMBL/GenBank/DDBJ whole genome shotgun (WGS) entry which is preliminary data.</text>
</comment>
<gene>
    <name evidence="1" type="ORF">PORY_000419</name>
</gene>
<accession>A0ACB7CFR0</accession>
<dbReference type="Proteomes" id="UP000768646">
    <property type="component" value="Unassembled WGS sequence"/>
</dbReference>
<reference evidence="1 2" key="1">
    <citation type="journal article" date="2021" name="Commun. Biol.">
        <title>Genomic insights into the host specific adaptation of the Pneumocystis genus.</title>
        <authorList>
            <person name="Cisse O.H."/>
            <person name="Ma L."/>
            <person name="Dekker J.P."/>
            <person name="Khil P.P."/>
            <person name="Youn J.-H."/>
            <person name="Brenchley J.M."/>
            <person name="Blair R."/>
            <person name="Pahar B."/>
            <person name="Chabe M."/>
            <person name="Van Rompay K.K.A."/>
            <person name="Keesler R."/>
            <person name="Sukura A."/>
            <person name="Hirsch V."/>
            <person name="Kutty G."/>
            <person name="Liu Y."/>
            <person name="Peng L."/>
            <person name="Chen J."/>
            <person name="Song J."/>
            <person name="Weissenbacher-Lang C."/>
            <person name="Xu J."/>
            <person name="Upham N.S."/>
            <person name="Stajich J.E."/>
            <person name="Cuomo C.A."/>
            <person name="Cushion M.T."/>
            <person name="Kovacs J.A."/>
        </authorList>
    </citation>
    <scope>NUCLEOTIDE SEQUENCE [LARGE SCALE GENOMIC DNA]</scope>
    <source>
        <strain evidence="1 2">RABM</strain>
    </source>
</reference>
<name>A0ACB7CFR0_9ASCO</name>
<organism evidence="1 2">
    <name type="scientific">Pneumocystis oryctolagi</name>
    <dbReference type="NCBI Taxonomy" id="42067"/>
    <lineage>
        <taxon>Eukaryota</taxon>
        <taxon>Fungi</taxon>
        <taxon>Dikarya</taxon>
        <taxon>Ascomycota</taxon>
        <taxon>Taphrinomycotina</taxon>
        <taxon>Pneumocystomycetes</taxon>
        <taxon>Pneumocystaceae</taxon>
        <taxon>Pneumocystis</taxon>
    </lineage>
</organism>
<sequence>MSYNEYNAHVLEEETEYEKYSWLVKQNSDDFESWEALIRVVENTDGGLNRNSSPQAISAMRNAYDRFLAKFPLLFGYWRKYAELEFSIAGTEAAEIVYERGVAGISNSVDLWTNYCGFKMETSHDAEETRELFERGATHVGLDFLSHPFWDKYIEFEERMEAPDRIFMILDRVIHIPMHQYARYFERYTQVGATRPISELLPPDILNSFRRDVLAEPVSSIQAGQQQIKMERGELEIERETRIRIHNLHLEIFNRTQIETTRRWVYEAEIRRPYFHITELDEAQLVNWRKYLDFEETEGNFKRIQFLYERCLVACALYDEFWFRYVRWMSAQENKEEEVRLIYQRACSTFVPICRPAIRHHYAYFEEALGHEDISRAMFESILVKLPGHIETIISWVNMERRLSSSIDNSIAILKRFIDSNTCDIYTKAALTTEWIRLIWKAWNILFRFLANYHLKCKGSVNEAREMFQKNAPLYLDSRYFWINYLMFEMEQPVSPDTAEKAHCHISDVITQIRKTARLPPLVTKDLTHMYMVYLLERAPISNAILEYNRLDREVNGPFSVQIENKQKLSEDGDAKTYERKLRLTNGHPGVEINEADIRAGKSPYDRYYIEQGEIPPITVGHNTQQETYS</sequence>
<evidence type="ECO:0000313" key="1">
    <source>
        <dbReference type="EMBL" id="KAG4306431.1"/>
    </source>
</evidence>
<dbReference type="EMBL" id="JABTEG010000001">
    <property type="protein sequence ID" value="KAG4306431.1"/>
    <property type="molecule type" value="Genomic_DNA"/>
</dbReference>
<protein>
    <submittedName>
        <fullName evidence="1">Uncharacterized protein</fullName>
    </submittedName>
</protein>
<evidence type="ECO:0000313" key="2">
    <source>
        <dbReference type="Proteomes" id="UP000768646"/>
    </source>
</evidence>
<proteinExistence type="predicted"/>